<sequence>MTLSVADNVVWIDSDDEVRLYDAESGEFRTLNDSAAHIWRLVADGRKTDEIVAELKVRFAADDEHEAGLIARDVVEFIATLRDAGLIHDESDVVAR</sequence>
<comment type="caution">
    <text evidence="1">The sequence shown here is derived from an EMBL/GenBank/DDBJ whole genome shotgun (WGS) entry which is preliminary data.</text>
</comment>
<dbReference type="RefSeq" id="WP_204013734.1">
    <property type="nucleotide sequence ID" value="NZ_BOPG01000123.1"/>
</dbReference>
<dbReference type="InterPro" id="IPR008792">
    <property type="entry name" value="PQQD"/>
</dbReference>
<protein>
    <recommendedName>
        <fullName evidence="3">Coenzyme PQQ synthesis protein D (PqqD)</fullName>
    </recommendedName>
</protein>
<accession>A0A8J3ZIR1</accession>
<dbReference type="Proteomes" id="UP000612585">
    <property type="component" value="Unassembled WGS sequence"/>
</dbReference>
<proteinExistence type="predicted"/>
<evidence type="ECO:0000313" key="2">
    <source>
        <dbReference type="Proteomes" id="UP000612585"/>
    </source>
</evidence>
<reference evidence="1" key="1">
    <citation type="submission" date="2021-01" db="EMBL/GenBank/DDBJ databases">
        <title>Whole genome shotgun sequence of Virgisporangium aurantiacum NBRC 16421.</title>
        <authorList>
            <person name="Komaki H."/>
            <person name="Tamura T."/>
        </authorList>
    </citation>
    <scope>NUCLEOTIDE SEQUENCE</scope>
    <source>
        <strain evidence="1">NBRC 16421</strain>
    </source>
</reference>
<dbReference type="AlphaFoldDB" id="A0A8J3ZIR1"/>
<keyword evidence="2" id="KW-1185">Reference proteome</keyword>
<dbReference type="InterPro" id="IPR041881">
    <property type="entry name" value="PqqD_sf"/>
</dbReference>
<dbReference type="Gene3D" id="1.10.10.1150">
    <property type="entry name" value="Coenzyme PQQ synthesis protein D (PqqD)"/>
    <property type="match status" value="1"/>
</dbReference>
<organism evidence="1 2">
    <name type="scientific">Virgisporangium aurantiacum</name>
    <dbReference type="NCBI Taxonomy" id="175570"/>
    <lineage>
        <taxon>Bacteria</taxon>
        <taxon>Bacillati</taxon>
        <taxon>Actinomycetota</taxon>
        <taxon>Actinomycetes</taxon>
        <taxon>Micromonosporales</taxon>
        <taxon>Micromonosporaceae</taxon>
        <taxon>Virgisporangium</taxon>
    </lineage>
</organism>
<dbReference type="EMBL" id="BOPG01000123">
    <property type="protein sequence ID" value="GIJ64634.1"/>
    <property type="molecule type" value="Genomic_DNA"/>
</dbReference>
<gene>
    <name evidence="1" type="ORF">Vau01_121500</name>
</gene>
<evidence type="ECO:0008006" key="3">
    <source>
        <dbReference type="Google" id="ProtNLM"/>
    </source>
</evidence>
<evidence type="ECO:0000313" key="1">
    <source>
        <dbReference type="EMBL" id="GIJ64634.1"/>
    </source>
</evidence>
<name>A0A8J3ZIR1_9ACTN</name>
<dbReference type="Pfam" id="PF05402">
    <property type="entry name" value="PqqD"/>
    <property type="match status" value="1"/>
</dbReference>